<dbReference type="OrthoDB" id="4214267at2"/>
<evidence type="ECO:0000256" key="3">
    <source>
        <dbReference type="ARBA" id="ARBA00023163"/>
    </source>
</evidence>
<accession>A0A563F084</accession>
<dbReference type="SUPFAM" id="SSF48498">
    <property type="entry name" value="Tetracyclin repressor-like, C-terminal domain"/>
    <property type="match status" value="1"/>
</dbReference>
<dbReference type="InterPro" id="IPR001647">
    <property type="entry name" value="HTH_TetR"/>
</dbReference>
<protein>
    <submittedName>
        <fullName evidence="6">TetR/AcrR family transcriptional regulator</fullName>
    </submittedName>
</protein>
<gene>
    <name evidence="6" type="ORF">FKR81_05335</name>
</gene>
<keyword evidence="3" id="KW-0804">Transcription</keyword>
<dbReference type="Pfam" id="PF00440">
    <property type="entry name" value="TetR_N"/>
    <property type="match status" value="1"/>
</dbReference>
<dbReference type="InterPro" id="IPR009057">
    <property type="entry name" value="Homeodomain-like_sf"/>
</dbReference>
<dbReference type="AlphaFoldDB" id="A0A563F084"/>
<keyword evidence="2 4" id="KW-0238">DNA-binding</keyword>
<dbReference type="GO" id="GO:0003677">
    <property type="term" value="F:DNA binding"/>
    <property type="evidence" value="ECO:0007669"/>
    <property type="project" value="UniProtKB-UniRule"/>
</dbReference>
<evidence type="ECO:0000259" key="5">
    <source>
        <dbReference type="PROSITE" id="PS50977"/>
    </source>
</evidence>
<feature type="domain" description="HTH tetR-type" evidence="5">
    <location>
        <begin position="2"/>
        <end position="62"/>
    </location>
</feature>
<keyword evidence="1" id="KW-0805">Transcription regulation</keyword>
<dbReference type="InterPro" id="IPR036271">
    <property type="entry name" value="Tet_transcr_reg_TetR-rel_C_sf"/>
</dbReference>
<dbReference type="RefSeq" id="WP_146349797.1">
    <property type="nucleotide sequence ID" value="NZ_VOBR01000003.1"/>
</dbReference>
<keyword evidence="7" id="KW-1185">Reference proteome</keyword>
<evidence type="ECO:0000313" key="7">
    <source>
        <dbReference type="Proteomes" id="UP000316639"/>
    </source>
</evidence>
<comment type="caution">
    <text evidence="6">The sequence shown here is derived from an EMBL/GenBank/DDBJ whole genome shotgun (WGS) entry which is preliminary data.</text>
</comment>
<dbReference type="Proteomes" id="UP000316639">
    <property type="component" value="Unassembled WGS sequence"/>
</dbReference>
<dbReference type="SUPFAM" id="SSF46689">
    <property type="entry name" value="Homeodomain-like"/>
    <property type="match status" value="1"/>
</dbReference>
<dbReference type="PRINTS" id="PR00455">
    <property type="entry name" value="HTHTETR"/>
</dbReference>
<feature type="DNA-binding region" description="H-T-H motif" evidence="4">
    <location>
        <begin position="25"/>
        <end position="44"/>
    </location>
</feature>
<name>A0A563F084_9PSEU</name>
<sequence>MTSPRERLVETASRLFYAEGIHAVGVDRLVTEAGVTRATFYRHFPAKDDLVVEYLRAEHQKVRSGVDGAKLGRSAKDALIAIVDFVADSTCGEGFRGCPFINAAAEYPDPDHAVRRMIDEHRRWFRQELRKLAEEFGHPDPDYAAGVLVLLRDGALQSGELDDPEVVRRTLQRAIRDVMR</sequence>
<reference evidence="6 7" key="1">
    <citation type="submission" date="2019-07" db="EMBL/GenBank/DDBJ databases">
        <title>Lentzea xizangensis sp. nov., isolated from Qinghai-Tibetan Plateau Soils.</title>
        <authorList>
            <person name="Huang J."/>
        </authorList>
    </citation>
    <scope>NUCLEOTIDE SEQUENCE [LARGE SCALE GENOMIC DNA]</scope>
    <source>
        <strain evidence="6 7">FXJ1.1311</strain>
    </source>
</reference>
<evidence type="ECO:0000256" key="4">
    <source>
        <dbReference type="PROSITE-ProRule" id="PRU00335"/>
    </source>
</evidence>
<evidence type="ECO:0000313" key="6">
    <source>
        <dbReference type="EMBL" id="TWP53386.1"/>
    </source>
</evidence>
<proteinExistence type="predicted"/>
<dbReference type="PROSITE" id="PS50977">
    <property type="entry name" value="HTH_TETR_2"/>
    <property type="match status" value="1"/>
</dbReference>
<dbReference type="EMBL" id="VOBR01000003">
    <property type="protein sequence ID" value="TWP53386.1"/>
    <property type="molecule type" value="Genomic_DNA"/>
</dbReference>
<dbReference type="PANTHER" id="PTHR47506:SF1">
    <property type="entry name" value="HTH-TYPE TRANSCRIPTIONAL REGULATOR YJDC"/>
    <property type="match status" value="1"/>
</dbReference>
<dbReference type="Gene3D" id="1.10.357.10">
    <property type="entry name" value="Tetracycline Repressor, domain 2"/>
    <property type="match status" value="1"/>
</dbReference>
<evidence type="ECO:0000256" key="1">
    <source>
        <dbReference type="ARBA" id="ARBA00023015"/>
    </source>
</evidence>
<evidence type="ECO:0000256" key="2">
    <source>
        <dbReference type="ARBA" id="ARBA00023125"/>
    </source>
</evidence>
<organism evidence="6 7">
    <name type="scientific">Lentzea tibetensis</name>
    <dbReference type="NCBI Taxonomy" id="2591470"/>
    <lineage>
        <taxon>Bacteria</taxon>
        <taxon>Bacillati</taxon>
        <taxon>Actinomycetota</taxon>
        <taxon>Actinomycetes</taxon>
        <taxon>Pseudonocardiales</taxon>
        <taxon>Pseudonocardiaceae</taxon>
        <taxon>Lentzea</taxon>
    </lineage>
</organism>
<dbReference type="PANTHER" id="PTHR47506">
    <property type="entry name" value="TRANSCRIPTIONAL REGULATORY PROTEIN"/>
    <property type="match status" value="1"/>
</dbReference>